<name>A0ABS7D8I1_9BACL</name>
<keyword evidence="4 6" id="KW-0233">DNA recombination</keyword>
<feature type="domain" description="Helix-hairpin-helix DNA-binding motif class 1" evidence="7">
    <location>
        <begin position="106"/>
        <end position="125"/>
    </location>
</feature>
<dbReference type="SUPFAM" id="SSF46929">
    <property type="entry name" value="DNA helicase RuvA subunit, C-terminal domain"/>
    <property type="match status" value="1"/>
</dbReference>
<dbReference type="InterPro" id="IPR011114">
    <property type="entry name" value="RuvA_C"/>
</dbReference>
<feature type="domain" description="Helix-hairpin-helix DNA-binding motif class 1" evidence="7">
    <location>
        <begin position="71"/>
        <end position="90"/>
    </location>
</feature>
<dbReference type="InterPro" id="IPR013849">
    <property type="entry name" value="DNA_helicase_Holl-junc_RuvA_I"/>
</dbReference>
<evidence type="ECO:0000256" key="4">
    <source>
        <dbReference type="ARBA" id="ARBA00023172"/>
    </source>
</evidence>
<keyword evidence="9" id="KW-1185">Reference proteome</keyword>
<evidence type="ECO:0000313" key="9">
    <source>
        <dbReference type="Proteomes" id="UP000812277"/>
    </source>
</evidence>
<dbReference type="InterPro" id="IPR036267">
    <property type="entry name" value="RuvA_C_sf"/>
</dbReference>
<dbReference type="SMART" id="SM00278">
    <property type="entry name" value="HhH1"/>
    <property type="match status" value="2"/>
</dbReference>
<comment type="subunit">
    <text evidence="6">Homotetramer. Forms an RuvA(8)-RuvB(12)-Holliday junction (HJ) complex. HJ DNA is sandwiched between 2 RuvA tetramers; dsDNA enters through RuvA and exits via RuvB. An RuvB hexamer assembles on each DNA strand where it exits the tetramer. Each RuvB hexamer is contacted by two RuvA subunits (via domain III) on 2 adjacent RuvB subunits; this complex drives branch migration. In the full resolvosome a probable DNA-RuvA(4)-RuvB(12)-RuvC(2) complex forms which resolves the HJ.</text>
</comment>
<dbReference type="GO" id="GO:0003678">
    <property type="term" value="F:DNA helicase activity"/>
    <property type="evidence" value="ECO:0007669"/>
    <property type="project" value="UniProtKB-EC"/>
</dbReference>
<comment type="caution">
    <text evidence="8">The sequence shown here is derived from an EMBL/GenBank/DDBJ whole genome shotgun (WGS) entry which is preliminary data.</text>
</comment>
<dbReference type="HAMAP" id="MF_00031">
    <property type="entry name" value="DNA_HJ_migration_RuvA"/>
    <property type="match status" value="1"/>
</dbReference>
<dbReference type="CDD" id="cd14332">
    <property type="entry name" value="UBA_RuvA_C"/>
    <property type="match status" value="1"/>
</dbReference>
<dbReference type="InterPro" id="IPR010994">
    <property type="entry name" value="RuvA_2-like"/>
</dbReference>
<dbReference type="Proteomes" id="UP000812277">
    <property type="component" value="Unassembled WGS sequence"/>
</dbReference>
<dbReference type="Pfam" id="PF14520">
    <property type="entry name" value="HHH_5"/>
    <property type="match status" value="1"/>
</dbReference>
<gene>
    <name evidence="6 8" type="primary">ruvA</name>
    <name evidence="8" type="ORF">K0T92_15955</name>
</gene>
<dbReference type="Gene3D" id="2.40.50.140">
    <property type="entry name" value="Nucleic acid-binding proteins"/>
    <property type="match status" value="1"/>
</dbReference>
<organism evidence="8 9">
    <name type="scientific">Paenibacillus oenotherae</name>
    <dbReference type="NCBI Taxonomy" id="1435645"/>
    <lineage>
        <taxon>Bacteria</taxon>
        <taxon>Bacillati</taxon>
        <taxon>Bacillota</taxon>
        <taxon>Bacilli</taxon>
        <taxon>Bacillales</taxon>
        <taxon>Paenibacillaceae</taxon>
        <taxon>Paenibacillus</taxon>
    </lineage>
</organism>
<dbReference type="SUPFAM" id="SSF47781">
    <property type="entry name" value="RuvA domain 2-like"/>
    <property type="match status" value="1"/>
</dbReference>
<evidence type="ECO:0000256" key="2">
    <source>
        <dbReference type="ARBA" id="ARBA00022763"/>
    </source>
</evidence>
<dbReference type="InterPro" id="IPR003583">
    <property type="entry name" value="Hlx-hairpin-Hlx_DNA-bd_motif"/>
</dbReference>
<keyword evidence="3 6" id="KW-0238">DNA-binding</keyword>
<keyword evidence="1 6" id="KW-0963">Cytoplasm</keyword>
<keyword evidence="8" id="KW-0378">Hydrolase</keyword>
<evidence type="ECO:0000256" key="1">
    <source>
        <dbReference type="ARBA" id="ARBA00022490"/>
    </source>
</evidence>
<dbReference type="InterPro" id="IPR000085">
    <property type="entry name" value="RuvA"/>
</dbReference>
<reference evidence="8 9" key="1">
    <citation type="submission" date="2021-07" db="EMBL/GenBank/DDBJ databases">
        <title>Paenibacillus radiodurans sp. nov., isolated from the southeastern edge of Tengger Desert.</title>
        <authorList>
            <person name="Zhang G."/>
        </authorList>
    </citation>
    <scope>NUCLEOTIDE SEQUENCE [LARGE SCALE GENOMIC DNA]</scope>
    <source>
        <strain evidence="8 9">DT7-4</strain>
    </source>
</reference>
<comment type="domain">
    <text evidence="6">Has three domains with a flexible linker between the domains II and III and assumes an 'L' shape. Domain III is highly mobile and contacts RuvB.</text>
</comment>
<protein>
    <recommendedName>
        <fullName evidence="6">Holliday junction branch migration complex subunit RuvA</fullName>
    </recommendedName>
</protein>
<feature type="region of interest" description="Domain III" evidence="6">
    <location>
        <begin position="163"/>
        <end position="212"/>
    </location>
</feature>
<dbReference type="Pfam" id="PF01330">
    <property type="entry name" value="RuvA_N"/>
    <property type="match status" value="1"/>
</dbReference>
<dbReference type="GO" id="GO:0016787">
    <property type="term" value="F:hydrolase activity"/>
    <property type="evidence" value="ECO:0007669"/>
    <property type="project" value="UniProtKB-KW"/>
</dbReference>
<keyword evidence="2 6" id="KW-0227">DNA damage</keyword>
<dbReference type="RefSeq" id="WP_219873474.1">
    <property type="nucleotide sequence ID" value="NZ_JAHZIJ010000011.1"/>
</dbReference>
<evidence type="ECO:0000259" key="7">
    <source>
        <dbReference type="SMART" id="SM00278"/>
    </source>
</evidence>
<evidence type="ECO:0000256" key="5">
    <source>
        <dbReference type="ARBA" id="ARBA00023204"/>
    </source>
</evidence>
<comment type="subcellular location">
    <subcellularLocation>
        <location evidence="6">Cytoplasm</location>
    </subcellularLocation>
</comment>
<sequence>MIDFVRGRVIHWETEYVVVDVRDIGYQVYTPNPYYFAKSDEAVTIFTHHHVREDATLLFGFATREEQSMFRKLLDVSGIGPRVALGILAGGKPEAVAAAIQQENIAFLTKLPGIGKKTAQRMILDLKDKLDALPAGFGGAASGLVLDDVFGGGVAASAEGGTVWQEAREALAALGYTAAELDRAWHSLKNTVDPDITVDALMKKALQQLFKG</sequence>
<dbReference type="Pfam" id="PF07499">
    <property type="entry name" value="RuvA_C"/>
    <property type="match status" value="1"/>
</dbReference>
<comment type="caution">
    <text evidence="6">Lacks conserved residue(s) required for the propagation of feature annotation.</text>
</comment>
<accession>A0ABS7D8I1</accession>
<dbReference type="Gene3D" id="1.10.150.20">
    <property type="entry name" value="5' to 3' exonuclease, C-terminal subdomain"/>
    <property type="match status" value="1"/>
</dbReference>
<evidence type="ECO:0000313" key="8">
    <source>
        <dbReference type="EMBL" id="MBW7476238.1"/>
    </source>
</evidence>
<proteinExistence type="inferred from homology"/>
<dbReference type="Gene3D" id="1.10.8.10">
    <property type="entry name" value="DNA helicase RuvA subunit, C-terminal domain"/>
    <property type="match status" value="1"/>
</dbReference>
<dbReference type="NCBIfam" id="TIGR00084">
    <property type="entry name" value="ruvA"/>
    <property type="match status" value="1"/>
</dbReference>
<evidence type="ECO:0000256" key="6">
    <source>
        <dbReference type="HAMAP-Rule" id="MF_00031"/>
    </source>
</evidence>
<dbReference type="InterPro" id="IPR012340">
    <property type="entry name" value="NA-bd_OB-fold"/>
</dbReference>
<keyword evidence="5 6" id="KW-0234">DNA repair</keyword>
<comment type="function">
    <text evidence="6">The RuvA-RuvB-RuvC complex processes Holliday junction (HJ) DNA during genetic recombination and DNA repair, while the RuvA-RuvB complex plays an important role in the rescue of blocked DNA replication forks via replication fork reversal (RFR). RuvA specifically binds to HJ cruciform DNA, conferring on it an open structure. The RuvB hexamer acts as an ATP-dependent pump, pulling dsDNA into and through the RuvAB complex. HJ branch migration allows RuvC to scan DNA until it finds its consensus sequence, where it cleaves and resolves the cruciform DNA.</text>
</comment>
<dbReference type="EMBL" id="JAHZIJ010000011">
    <property type="protein sequence ID" value="MBW7476238.1"/>
    <property type="molecule type" value="Genomic_DNA"/>
</dbReference>
<comment type="similarity">
    <text evidence="6">Belongs to the RuvA family.</text>
</comment>
<dbReference type="SUPFAM" id="SSF50249">
    <property type="entry name" value="Nucleic acid-binding proteins"/>
    <property type="match status" value="1"/>
</dbReference>
<evidence type="ECO:0000256" key="3">
    <source>
        <dbReference type="ARBA" id="ARBA00023125"/>
    </source>
</evidence>